<feature type="non-terminal residue" evidence="3">
    <location>
        <position position="1"/>
    </location>
</feature>
<dbReference type="InterPro" id="IPR035441">
    <property type="entry name" value="TFIIS/LEDGF_dom_sf"/>
</dbReference>
<feature type="non-terminal residue" evidence="3">
    <location>
        <position position="131"/>
    </location>
</feature>
<dbReference type="AlphaFoldDB" id="D8S5P3"/>
<feature type="domain" description="TFIIS N-terminal" evidence="2">
    <location>
        <begin position="49"/>
        <end position="131"/>
    </location>
</feature>
<evidence type="ECO:0000313" key="4">
    <source>
        <dbReference type="Proteomes" id="UP000001514"/>
    </source>
</evidence>
<reference evidence="3 4" key="1">
    <citation type="journal article" date="2011" name="Science">
        <title>The Selaginella genome identifies genetic changes associated with the evolution of vascular plants.</title>
        <authorList>
            <person name="Banks J.A."/>
            <person name="Nishiyama T."/>
            <person name="Hasebe M."/>
            <person name="Bowman J.L."/>
            <person name="Gribskov M."/>
            <person name="dePamphilis C."/>
            <person name="Albert V.A."/>
            <person name="Aono N."/>
            <person name="Aoyama T."/>
            <person name="Ambrose B.A."/>
            <person name="Ashton N.W."/>
            <person name="Axtell M.J."/>
            <person name="Barker E."/>
            <person name="Barker M.S."/>
            <person name="Bennetzen J.L."/>
            <person name="Bonawitz N.D."/>
            <person name="Chapple C."/>
            <person name="Cheng C."/>
            <person name="Correa L.G."/>
            <person name="Dacre M."/>
            <person name="DeBarry J."/>
            <person name="Dreyer I."/>
            <person name="Elias M."/>
            <person name="Engstrom E.M."/>
            <person name="Estelle M."/>
            <person name="Feng L."/>
            <person name="Finet C."/>
            <person name="Floyd S.K."/>
            <person name="Frommer W.B."/>
            <person name="Fujita T."/>
            <person name="Gramzow L."/>
            <person name="Gutensohn M."/>
            <person name="Harholt J."/>
            <person name="Hattori M."/>
            <person name="Heyl A."/>
            <person name="Hirai T."/>
            <person name="Hiwatashi Y."/>
            <person name="Ishikawa M."/>
            <person name="Iwata M."/>
            <person name="Karol K.G."/>
            <person name="Koehler B."/>
            <person name="Kolukisaoglu U."/>
            <person name="Kubo M."/>
            <person name="Kurata T."/>
            <person name="Lalonde S."/>
            <person name="Li K."/>
            <person name="Li Y."/>
            <person name="Litt A."/>
            <person name="Lyons E."/>
            <person name="Manning G."/>
            <person name="Maruyama T."/>
            <person name="Michael T.P."/>
            <person name="Mikami K."/>
            <person name="Miyazaki S."/>
            <person name="Morinaga S."/>
            <person name="Murata T."/>
            <person name="Mueller-Roeber B."/>
            <person name="Nelson D.R."/>
            <person name="Obara M."/>
            <person name="Oguri Y."/>
            <person name="Olmstead R.G."/>
            <person name="Onodera N."/>
            <person name="Petersen B.L."/>
            <person name="Pils B."/>
            <person name="Prigge M."/>
            <person name="Rensing S.A."/>
            <person name="Riano-Pachon D.M."/>
            <person name="Roberts A.W."/>
            <person name="Sato Y."/>
            <person name="Scheller H.V."/>
            <person name="Schulz B."/>
            <person name="Schulz C."/>
            <person name="Shakirov E.V."/>
            <person name="Shibagaki N."/>
            <person name="Shinohara N."/>
            <person name="Shippen D.E."/>
            <person name="Soerensen I."/>
            <person name="Sotooka R."/>
            <person name="Sugimoto N."/>
            <person name="Sugita M."/>
            <person name="Sumikawa N."/>
            <person name="Tanurdzic M."/>
            <person name="Theissen G."/>
            <person name="Ulvskov P."/>
            <person name="Wakazuki S."/>
            <person name="Weng J.K."/>
            <person name="Willats W.W."/>
            <person name="Wipf D."/>
            <person name="Wolf P.G."/>
            <person name="Yang L."/>
            <person name="Zimmer A.D."/>
            <person name="Zhu Q."/>
            <person name="Mitros T."/>
            <person name="Hellsten U."/>
            <person name="Loque D."/>
            <person name="Otillar R."/>
            <person name="Salamov A."/>
            <person name="Schmutz J."/>
            <person name="Shapiro H."/>
            <person name="Lindquist E."/>
            <person name="Lucas S."/>
            <person name="Rokhsar D."/>
            <person name="Grigoriev I.V."/>
        </authorList>
    </citation>
    <scope>NUCLEOTIDE SEQUENCE [LARGE SCALE GENOMIC DNA]</scope>
</reference>
<dbReference type="STRING" id="88036.D8S5P3"/>
<organism evidence="4">
    <name type="scientific">Selaginella moellendorffii</name>
    <name type="common">Spikemoss</name>
    <dbReference type="NCBI Taxonomy" id="88036"/>
    <lineage>
        <taxon>Eukaryota</taxon>
        <taxon>Viridiplantae</taxon>
        <taxon>Streptophyta</taxon>
        <taxon>Embryophyta</taxon>
        <taxon>Tracheophyta</taxon>
        <taxon>Lycopodiopsida</taxon>
        <taxon>Selaginellales</taxon>
        <taxon>Selaginellaceae</taxon>
        <taxon>Selaginella</taxon>
    </lineage>
</organism>
<dbReference type="InterPro" id="IPR044204">
    <property type="entry name" value="IWS1/2"/>
</dbReference>
<comment type="subcellular location">
    <subcellularLocation>
        <location evidence="1">Nucleus</location>
    </subcellularLocation>
</comment>
<evidence type="ECO:0000259" key="2">
    <source>
        <dbReference type="PROSITE" id="PS51319"/>
    </source>
</evidence>
<protein>
    <recommendedName>
        <fullName evidence="2">TFIIS N-terminal domain-containing protein</fullName>
    </recommendedName>
</protein>
<evidence type="ECO:0000256" key="1">
    <source>
        <dbReference type="PROSITE-ProRule" id="PRU00649"/>
    </source>
</evidence>
<proteinExistence type="predicted"/>
<dbReference type="OMA" id="NWITIAS"/>
<keyword evidence="4" id="KW-1185">Reference proteome</keyword>
<evidence type="ECO:0000313" key="3">
    <source>
        <dbReference type="EMBL" id="EFJ20093.1"/>
    </source>
</evidence>
<accession>D8S5P3</accession>
<dbReference type="Gene3D" id="1.20.930.10">
    <property type="entry name" value="Conserved domain common to transcription factors TFIIS, elongin A, CRSP70"/>
    <property type="match status" value="1"/>
</dbReference>
<dbReference type="Proteomes" id="UP000001514">
    <property type="component" value="Unassembled WGS sequence"/>
</dbReference>
<dbReference type="OrthoDB" id="21124at2759"/>
<dbReference type="PANTHER" id="PTHR47350">
    <property type="entry name" value="PROTEIN IWS1 HOMOLOG 1"/>
    <property type="match status" value="1"/>
</dbReference>
<dbReference type="EMBL" id="GL377603">
    <property type="protein sequence ID" value="EFJ20093.1"/>
    <property type="molecule type" value="Genomic_DNA"/>
</dbReference>
<dbReference type="KEGG" id="smo:SELMODRAFT_5826"/>
<dbReference type="GO" id="GO:0005634">
    <property type="term" value="C:nucleus"/>
    <property type="evidence" value="ECO:0007669"/>
    <property type="project" value="UniProtKB-SubCell"/>
</dbReference>
<keyword evidence="1" id="KW-0539">Nucleus</keyword>
<dbReference type="InterPro" id="IPR017923">
    <property type="entry name" value="TFIIS_N"/>
</dbReference>
<dbReference type="HOGENOM" id="CLU_106415_2_0_1"/>
<sequence>KLANAAEEDMELNRQSKPATSKLKMLEIFVGVAEKRFYHAHLFDKGVLMLLAAWLKPLPDGSLPHAMIRSTIFTILLEKMPIDLDDETRKKQLAWSGLGMVVRYYLEHKEETQENKLLAKRLIEKWSRVIF</sequence>
<dbReference type="GO" id="GO:0032784">
    <property type="term" value="P:regulation of DNA-templated transcription elongation"/>
    <property type="evidence" value="ECO:0007669"/>
    <property type="project" value="InterPro"/>
</dbReference>
<dbReference type="Gramene" id="EFJ20093">
    <property type="protein sequence ID" value="EFJ20093"/>
    <property type="gene ID" value="SELMODRAFT_5826"/>
</dbReference>
<name>D8S5P3_SELML</name>
<dbReference type="InParanoid" id="D8S5P3"/>
<dbReference type="PANTHER" id="PTHR47350:SF4">
    <property type="entry name" value="PROTEIN IWS1 HOMOLOG 1"/>
    <property type="match status" value="1"/>
</dbReference>
<dbReference type="eggNOG" id="KOG1793">
    <property type="taxonomic scope" value="Eukaryota"/>
</dbReference>
<dbReference type="PROSITE" id="PS51319">
    <property type="entry name" value="TFIIS_N"/>
    <property type="match status" value="1"/>
</dbReference>
<dbReference type="Pfam" id="PF08711">
    <property type="entry name" value="Med26"/>
    <property type="match status" value="1"/>
</dbReference>
<gene>
    <name evidence="3" type="ORF">SELMODRAFT_5826</name>
</gene>
<dbReference type="GO" id="GO:0009742">
    <property type="term" value="P:brassinosteroid mediated signaling pathway"/>
    <property type="evidence" value="ECO:0007669"/>
    <property type="project" value="InterPro"/>
</dbReference>